<sequence length="142" mass="15918">MDSLSGITLFKADGSSGLADNILSEKDFVLYYFSAHWCPPCRQFTPVLKEFYEVVKDSGVEVIFISSDRSHEDMISYMKEAHGDWYCLEYGSALVAKLKEKFGIRGIPTLIVCRKDGSLVTANGRNHVSEKEPSAAVADWRK</sequence>
<dbReference type="Pfam" id="PF13905">
    <property type="entry name" value="Thioredoxin_8"/>
    <property type="match status" value="1"/>
</dbReference>
<proteinExistence type="predicted"/>
<reference evidence="2" key="1">
    <citation type="submission" date="2025-05" db="UniProtKB">
        <authorList>
            <consortium name="RefSeq"/>
        </authorList>
    </citation>
    <scope>NUCLEOTIDE SEQUENCE [LARGE SCALE GENOMIC DNA]</scope>
</reference>
<keyword evidence="2" id="KW-1185">Reference proteome</keyword>
<accession>A0ABM4BCQ5</accession>
<dbReference type="SUPFAM" id="SSF52833">
    <property type="entry name" value="Thioredoxin-like"/>
    <property type="match status" value="1"/>
</dbReference>
<evidence type="ECO:0000313" key="2">
    <source>
        <dbReference type="Proteomes" id="UP001652625"/>
    </source>
</evidence>
<protein>
    <submittedName>
        <fullName evidence="3">Nucleoredoxin-like protein 2</fullName>
    </submittedName>
</protein>
<reference evidence="3" key="2">
    <citation type="submission" date="2025-08" db="UniProtKB">
        <authorList>
            <consortium name="RefSeq"/>
        </authorList>
    </citation>
    <scope>IDENTIFICATION</scope>
</reference>
<dbReference type="RefSeq" id="XP_065646732.1">
    <property type="nucleotide sequence ID" value="XM_065790660.1"/>
</dbReference>
<dbReference type="InterPro" id="IPR012336">
    <property type="entry name" value="Thioredoxin-like_fold"/>
</dbReference>
<dbReference type="GeneID" id="136076890"/>
<dbReference type="InterPro" id="IPR036249">
    <property type="entry name" value="Thioredoxin-like_sf"/>
</dbReference>
<dbReference type="PANTHER" id="PTHR46472">
    <property type="entry name" value="NUCLEOREDOXIN"/>
    <property type="match status" value="1"/>
</dbReference>
<organism evidence="2 3">
    <name type="scientific">Hydra vulgaris</name>
    <name type="common">Hydra</name>
    <name type="synonym">Hydra attenuata</name>
    <dbReference type="NCBI Taxonomy" id="6087"/>
    <lineage>
        <taxon>Eukaryota</taxon>
        <taxon>Metazoa</taxon>
        <taxon>Cnidaria</taxon>
        <taxon>Hydrozoa</taxon>
        <taxon>Hydroidolina</taxon>
        <taxon>Anthoathecata</taxon>
        <taxon>Aplanulata</taxon>
        <taxon>Hydridae</taxon>
        <taxon>Hydra</taxon>
    </lineage>
</organism>
<feature type="domain" description="Thioredoxin" evidence="1">
    <location>
        <begin position="1"/>
        <end position="142"/>
    </location>
</feature>
<dbReference type="Proteomes" id="UP001652625">
    <property type="component" value="Chromosome 02"/>
</dbReference>
<evidence type="ECO:0000259" key="1">
    <source>
        <dbReference type="PROSITE" id="PS51352"/>
    </source>
</evidence>
<gene>
    <name evidence="3" type="primary">LOC136076890</name>
</gene>
<evidence type="ECO:0000313" key="3">
    <source>
        <dbReference type="RefSeq" id="XP_065646732.1"/>
    </source>
</evidence>
<name>A0ABM4BCQ5_HYDVU</name>
<dbReference type="PANTHER" id="PTHR46472:SF1">
    <property type="entry name" value="NUCLEOREDOXIN"/>
    <property type="match status" value="1"/>
</dbReference>
<dbReference type="Gene3D" id="3.40.30.10">
    <property type="entry name" value="Glutaredoxin"/>
    <property type="match status" value="1"/>
</dbReference>
<dbReference type="InterPro" id="IPR013766">
    <property type="entry name" value="Thioredoxin_domain"/>
</dbReference>
<dbReference type="PROSITE" id="PS51352">
    <property type="entry name" value="THIOREDOXIN_2"/>
    <property type="match status" value="1"/>
</dbReference>